<proteinExistence type="predicted"/>
<comment type="caution">
    <text evidence="1">The sequence shown here is derived from an EMBL/GenBank/DDBJ whole genome shotgun (WGS) entry which is preliminary data.</text>
</comment>
<dbReference type="Proteomes" id="UP001139125">
    <property type="component" value="Unassembled WGS sequence"/>
</dbReference>
<dbReference type="EMBL" id="JANDBC010000003">
    <property type="protein sequence ID" value="MCP9292728.1"/>
    <property type="molecule type" value="Genomic_DNA"/>
</dbReference>
<keyword evidence="2" id="KW-1185">Reference proteome</keyword>
<dbReference type="RefSeq" id="WP_255135626.1">
    <property type="nucleotide sequence ID" value="NZ_JANDBC010000003.1"/>
</dbReference>
<dbReference type="AlphaFoldDB" id="A0A9X2L707"/>
<protein>
    <submittedName>
        <fullName evidence="1">Uncharacterized protein</fullName>
    </submittedName>
</protein>
<gene>
    <name evidence="1" type="ORF">NM125_14155</name>
</gene>
<evidence type="ECO:0000313" key="1">
    <source>
        <dbReference type="EMBL" id="MCP9292728.1"/>
    </source>
</evidence>
<name>A0A9X2L707_9BACT</name>
<evidence type="ECO:0000313" key="2">
    <source>
        <dbReference type="Proteomes" id="UP001139125"/>
    </source>
</evidence>
<organism evidence="1 2">
    <name type="scientific">Gracilimonas sediminicola</name>
    <dbReference type="NCBI Taxonomy" id="2952158"/>
    <lineage>
        <taxon>Bacteria</taxon>
        <taxon>Pseudomonadati</taxon>
        <taxon>Balneolota</taxon>
        <taxon>Balneolia</taxon>
        <taxon>Balneolales</taxon>
        <taxon>Balneolaceae</taxon>
        <taxon>Gracilimonas</taxon>
    </lineage>
</organism>
<accession>A0A9X2L707</accession>
<sequence length="283" mass="32794">MFKFHFENDPFKKLREAAQKMAAQSINISNAFTPIHEQLQEIQRNLASISFDFNLEKYNALFEALAEEAKNIPDRVDTIYAYLAKRGWFVPFHFADFGVFKRYEALINNGEHEVIENDVQQYIKDHLSVFKHQCQKFYPERNKIISSAFEAHVEGKYELSIPVFLAQGDGIFEELIGTTFYSNDEKKLKKIKRNLLARLAENGHPTSTTSLSYLLLKQLEEESLLHENFSEIEKRKNHDPNLNPLNRHTILHGRDVDYASEANSLRTIALIGLLCSCKDSFDM</sequence>
<reference evidence="1" key="1">
    <citation type="submission" date="2022-06" db="EMBL/GenBank/DDBJ databases">
        <title>Gracilimonas sp. CAU 1638 isolated from sea sediment.</title>
        <authorList>
            <person name="Kim W."/>
        </authorList>
    </citation>
    <scope>NUCLEOTIDE SEQUENCE</scope>
    <source>
        <strain evidence="1">CAU 1638</strain>
    </source>
</reference>